<dbReference type="SUPFAM" id="SSF52540">
    <property type="entry name" value="P-loop containing nucleoside triphosphate hydrolases"/>
    <property type="match status" value="1"/>
</dbReference>
<keyword evidence="2" id="KW-0677">Repeat</keyword>
<accession>A0ABD3KQA5</accession>
<dbReference type="SUPFAM" id="SSF52200">
    <property type="entry name" value="Toll/Interleukin receptor TIR domain"/>
    <property type="match status" value="1"/>
</dbReference>
<evidence type="ECO:0000313" key="7">
    <source>
        <dbReference type="EMBL" id="KAL3740363.1"/>
    </source>
</evidence>
<evidence type="ECO:0000256" key="1">
    <source>
        <dbReference type="ARBA" id="ARBA00022614"/>
    </source>
</evidence>
<dbReference type="FunFam" id="3.40.50.10140:FF:000007">
    <property type="entry name" value="Disease resistance protein (TIR-NBS-LRR class)"/>
    <property type="match status" value="1"/>
</dbReference>
<keyword evidence="3" id="KW-0611">Plant defense</keyword>
<keyword evidence="8" id="KW-1185">Reference proteome</keyword>
<protein>
    <recommendedName>
        <fullName evidence="6">TIR domain-containing protein</fullName>
    </recommendedName>
</protein>
<keyword evidence="1" id="KW-0433">Leucine-rich repeat</keyword>
<dbReference type="SUPFAM" id="SSF52058">
    <property type="entry name" value="L domain-like"/>
    <property type="match status" value="2"/>
</dbReference>
<feature type="compositionally biased region" description="Basic and acidic residues" evidence="5">
    <location>
        <begin position="1"/>
        <end position="10"/>
    </location>
</feature>
<dbReference type="InterPro" id="IPR000157">
    <property type="entry name" value="TIR_dom"/>
</dbReference>
<dbReference type="InterPro" id="IPR027417">
    <property type="entry name" value="P-loop_NTPase"/>
</dbReference>
<dbReference type="AlphaFoldDB" id="A0ABD3KQA5"/>
<dbReference type="Pfam" id="PF01582">
    <property type="entry name" value="TIR"/>
    <property type="match status" value="1"/>
</dbReference>
<dbReference type="Gene3D" id="1.10.8.430">
    <property type="entry name" value="Helical domain of apoptotic protease-activating factors"/>
    <property type="match status" value="1"/>
</dbReference>
<dbReference type="Gene3D" id="3.80.10.10">
    <property type="entry name" value="Ribonuclease Inhibitor"/>
    <property type="match status" value="2"/>
</dbReference>
<proteinExistence type="predicted"/>
<feature type="domain" description="TIR" evidence="6">
    <location>
        <begin position="60"/>
        <end position="229"/>
    </location>
</feature>
<comment type="caution">
    <text evidence="7">The sequence shown here is derived from an EMBL/GenBank/DDBJ whole genome shotgun (WGS) entry which is preliminary data.</text>
</comment>
<dbReference type="SMART" id="SM00255">
    <property type="entry name" value="TIR"/>
    <property type="match status" value="1"/>
</dbReference>
<dbReference type="InterPro" id="IPR044974">
    <property type="entry name" value="Disease_R_plants"/>
</dbReference>
<dbReference type="InterPro" id="IPR032675">
    <property type="entry name" value="LRR_dom_sf"/>
</dbReference>
<dbReference type="InterPro" id="IPR058192">
    <property type="entry name" value="WHD_ROQ1-like"/>
</dbReference>
<gene>
    <name evidence="7" type="ORF">ACJRO7_021614</name>
</gene>
<organism evidence="7 8">
    <name type="scientific">Eucalyptus globulus</name>
    <name type="common">Tasmanian blue gum</name>
    <dbReference type="NCBI Taxonomy" id="34317"/>
    <lineage>
        <taxon>Eukaryota</taxon>
        <taxon>Viridiplantae</taxon>
        <taxon>Streptophyta</taxon>
        <taxon>Embryophyta</taxon>
        <taxon>Tracheophyta</taxon>
        <taxon>Spermatophyta</taxon>
        <taxon>Magnoliopsida</taxon>
        <taxon>eudicotyledons</taxon>
        <taxon>Gunneridae</taxon>
        <taxon>Pentapetalae</taxon>
        <taxon>rosids</taxon>
        <taxon>malvids</taxon>
        <taxon>Myrtales</taxon>
        <taxon>Myrtaceae</taxon>
        <taxon>Myrtoideae</taxon>
        <taxon>Eucalypteae</taxon>
        <taxon>Eucalyptus</taxon>
    </lineage>
</organism>
<dbReference type="InterPro" id="IPR055414">
    <property type="entry name" value="LRR_R13L4/SHOC2-like"/>
</dbReference>
<name>A0ABD3KQA5_EUCGL</name>
<dbReference type="PRINTS" id="PR00364">
    <property type="entry name" value="DISEASERSIST"/>
</dbReference>
<dbReference type="Gene3D" id="3.40.50.300">
    <property type="entry name" value="P-loop containing nucleotide triphosphate hydrolases"/>
    <property type="match status" value="1"/>
</dbReference>
<evidence type="ECO:0000313" key="8">
    <source>
        <dbReference type="Proteomes" id="UP001634007"/>
    </source>
</evidence>
<keyword evidence="4" id="KW-0520">NAD</keyword>
<reference evidence="7 8" key="1">
    <citation type="submission" date="2024-11" db="EMBL/GenBank/DDBJ databases">
        <title>Chromosome-level genome assembly of Eucalyptus globulus Labill. provides insights into its genome evolution.</title>
        <authorList>
            <person name="Li X."/>
        </authorList>
    </citation>
    <scope>NUCLEOTIDE SEQUENCE [LARGE SCALE GENOMIC DNA]</scope>
    <source>
        <strain evidence="7">CL2024</strain>
        <tissue evidence="7">Fresh tender leaves</tissue>
    </source>
</reference>
<evidence type="ECO:0000256" key="4">
    <source>
        <dbReference type="ARBA" id="ARBA00023027"/>
    </source>
</evidence>
<dbReference type="PANTHER" id="PTHR11017:SF570">
    <property type="entry name" value="DISEASE RESISTANCE PROTEIN (TIR-NBS CLASS)-RELATED"/>
    <property type="match status" value="1"/>
</dbReference>
<dbReference type="Pfam" id="PF00931">
    <property type="entry name" value="NB-ARC"/>
    <property type="match status" value="1"/>
</dbReference>
<dbReference type="Pfam" id="PF23282">
    <property type="entry name" value="WHD_ROQ1"/>
    <property type="match status" value="1"/>
</dbReference>
<dbReference type="Pfam" id="PF23598">
    <property type="entry name" value="LRR_14"/>
    <property type="match status" value="1"/>
</dbReference>
<evidence type="ECO:0000256" key="2">
    <source>
        <dbReference type="ARBA" id="ARBA00022737"/>
    </source>
</evidence>
<evidence type="ECO:0000259" key="6">
    <source>
        <dbReference type="PROSITE" id="PS50104"/>
    </source>
</evidence>
<dbReference type="PANTHER" id="PTHR11017">
    <property type="entry name" value="LEUCINE-RICH REPEAT-CONTAINING PROTEIN"/>
    <property type="match status" value="1"/>
</dbReference>
<dbReference type="InterPro" id="IPR035897">
    <property type="entry name" value="Toll_tir_struct_dom_sf"/>
</dbReference>
<dbReference type="InterPro" id="IPR042197">
    <property type="entry name" value="Apaf_helical"/>
</dbReference>
<dbReference type="InterPro" id="IPR002182">
    <property type="entry name" value="NB-ARC"/>
</dbReference>
<dbReference type="Gene3D" id="3.40.1170.20">
    <property type="entry name" value="tRNA intron endonuclease, N-terminal domain"/>
    <property type="match status" value="1"/>
</dbReference>
<dbReference type="Proteomes" id="UP001634007">
    <property type="component" value="Unassembled WGS sequence"/>
</dbReference>
<feature type="region of interest" description="Disordered" evidence="5">
    <location>
        <begin position="1"/>
        <end position="30"/>
    </location>
</feature>
<dbReference type="Gene3D" id="3.40.50.10140">
    <property type="entry name" value="Toll/interleukin-1 receptor homology (TIR) domain"/>
    <property type="match status" value="1"/>
</dbReference>
<evidence type="ECO:0000256" key="5">
    <source>
        <dbReference type="SAM" id="MobiDB-lite"/>
    </source>
</evidence>
<dbReference type="GO" id="GO:0006952">
    <property type="term" value="P:defense response"/>
    <property type="evidence" value="ECO:0007669"/>
    <property type="project" value="UniProtKB-KW"/>
</dbReference>
<evidence type="ECO:0000256" key="3">
    <source>
        <dbReference type="ARBA" id="ARBA00022821"/>
    </source>
</evidence>
<dbReference type="GO" id="GO:0051707">
    <property type="term" value="P:response to other organism"/>
    <property type="evidence" value="ECO:0007669"/>
    <property type="project" value="UniProtKB-ARBA"/>
</dbReference>
<dbReference type="PROSITE" id="PS50104">
    <property type="entry name" value="TIR"/>
    <property type="match status" value="1"/>
</dbReference>
<sequence length="1027" mass="116984">MAESEAEMHRLIKKRKTNASGNAEDVDTGASGSMTVLTKTNFVGSGSSPTESNNNASTGNCYEVFLSFRGLDTRHGFTDHLYHGLFTAGIDTFRDDDELHHGENIKPELLAAIRNSKISIPILSVNYGTSSWCLDELVQIMECKNNNKQIVLPIFYKVKPADVRHQKGNFGDTFHERESRLRERSSFDPTTLEKWKSALDEVGTLKGYEALGYEAELVKSIVRRVLSELKKKFELVISENLVGIDSHVSRVMEFMDNKSHATLFVGIHGMGGIGKTTLAKVIYNNLSNQFEHRSFIPDVRESWKRNGILYLQNKLVMDILNQKNEFHDQDEGTNFISSKFKGKKVLILLDDVDNVVQLKHLAGNHDWFYPGSKIIITSRNKKILKQIGEDYIYDHKEMDDVHSLILFSKHAFRRDSPSKEFKDLTHEVVSLTGGLPLSLEVLGSLLCGEKPEFWRGTIDKLKIMPCKEVQETLKISYEALDNEQKQIFLDISCFFIGADSRIASYMWDACRFFPKEGIEVLRFMSLIKIGDDHRLQMHDHLRDLGRTIVRQENPREPQKRSRLWDPEEALKVLKRNKGTGKIEGINLSECNSDIPYMIATRDIKIYTEKQFKNLTSIRFLHLNGVQLSGDFKDLMEELKWLQWLNCPANFKVNNFCVKELAVLELRGSNINEKWRGWSFFKMAEKLKYLDLSYCWSLENTDFLLAFEKLEVLILSCCTRLKRIDASIEDMEGLLRLELCSSYPLHLAVGADAGAERPVPRFCLGELPAEIGKLKSLRQLDLSNTTSLSALPNSIGSLENLEILDISGSGIEELPNGIGSLRKLQELCANWCGKLKRIMVESMCNLSSLRRLDFRYCDKLQSLPELPSGLTYLGVTCQSRKLPSLSHLAHLKELVVHGCDNLQCIQELPSTQLKSSKCSQPTDIEESESPQSLNTPFKLEVLKVSVCESIKMLDVSQFVHLRTLDLCNIPKLLEVRGLDKLMYLESLTIESRNSIKRLDLPKFGCLKKLNVDRFDEFLADNYNTLTEI</sequence>
<dbReference type="EMBL" id="JBJKBG010000005">
    <property type="protein sequence ID" value="KAL3740363.1"/>
    <property type="molecule type" value="Genomic_DNA"/>
</dbReference>